<protein>
    <submittedName>
        <fullName evidence="7">Putative 5-epi-aristolochene synthase</fullName>
    </submittedName>
</protein>
<evidence type="ECO:0000259" key="6">
    <source>
        <dbReference type="Pfam" id="PF03936"/>
    </source>
</evidence>
<organism evidence="7 8">
    <name type="scientific">Cocos nucifera</name>
    <name type="common">Coconut palm</name>
    <dbReference type="NCBI Taxonomy" id="13894"/>
    <lineage>
        <taxon>Eukaryota</taxon>
        <taxon>Viridiplantae</taxon>
        <taxon>Streptophyta</taxon>
        <taxon>Embryophyta</taxon>
        <taxon>Tracheophyta</taxon>
        <taxon>Spermatophyta</taxon>
        <taxon>Magnoliopsida</taxon>
        <taxon>Liliopsida</taxon>
        <taxon>Arecaceae</taxon>
        <taxon>Arecoideae</taxon>
        <taxon>Cocoseae</taxon>
        <taxon>Attaleinae</taxon>
        <taxon>Cocos</taxon>
    </lineage>
</organism>
<proteinExistence type="predicted"/>
<accession>A0A8K0INV4</accession>
<dbReference type="OrthoDB" id="1877784at2759"/>
<evidence type="ECO:0000256" key="3">
    <source>
        <dbReference type="ARBA" id="ARBA00023239"/>
    </source>
</evidence>
<reference evidence="7" key="2">
    <citation type="submission" date="2019-07" db="EMBL/GenBank/DDBJ databases">
        <authorList>
            <person name="Yang Y."/>
            <person name="Bocs S."/>
            <person name="Baudouin L."/>
        </authorList>
    </citation>
    <scope>NUCLEOTIDE SEQUENCE</scope>
    <source>
        <tissue evidence="7">Spear leaf of Hainan Tall coconut</tissue>
    </source>
</reference>
<name>A0A8K0INV4_COCNU</name>
<dbReference type="FunFam" id="1.50.10.130:FF:000001">
    <property type="entry name" value="Isoprene synthase, chloroplastic"/>
    <property type="match status" value="1"/>
</dbReference>
<feature type="domain" description="Terpene synthase N-terminal" evidence="5">
    <location>
        <begin position="3"/>
        <end position="155"/>
    </location>
</feature>
<dbReference type="InterPro" id="IPR008949">
    <property type="entry name" value="Isoprenoid_synthase_dom_sf"/>
</dbReference>
<feature type="compositionally biased region" description="Acidic residues" evidence="4">
    <location>
        <begin position="544"/>
        <end position="553"/>
    </location>
</feature>
<sequence length="559" mass="64826">QACIIKRMEELKEEVIDLLKNANDHLQEMELIDALECLGVAYHFEKEIDEILRQIYNVHMEGDDLHAVALRFRLLRQHGYNIPANVFVKFKEVDGSFKDTLRNDVKGLLSLYEAAYVGIPEDNILDEALNFAKLYLNSMESHMRTPLATRVLYALELPLHRRMRRLEAKNYISIYQEDEERINVVLELAKLDFHMLQSIHREEVRSISMWDIEAVDQLEEVYKLIFLNLYNTFKEFEDELAKEGNSYRVDYLKESLKEVSRAYFEEAKWRDEGYMPPLKEYLTVSLITSCYAALPCASFVGMGEEATKEAFDWVTSFPRIIKSICSICRLLDDVVSSEVHLSIYDIVDLDFPIVGLSCVRRNKSCVSISVLGGFARLNSKLENKAQTIDARAKVVGELLHTTKEREKKYQEKLALVEIELGINRSTNLEEEFRWLKADFQKEMESMKSALIEEKGRGAELLKKLFVMEEKLLAIESASKTWVREAISQVLAEFKEFKEYEKDLSINSVGAYRIGFYYCKKVVLRIHPKIFLEGLTSEELPNESKEEEEVEAEEDHSSSS</sequence>
<reference evidence="7" key="1">
    <citation type="journal article" date="2017" name="Gigascience">
        <title>The genome draft of coconut (Cocos nucifera).</title>
        <authorList>
            <person name="Xiao Y."/>
            <person name="Xu P."/>
            <person name="Fan H."/>
            <person name="Baudouin L."/>
            <person name="Xia W."/>
            <person name="Bocs S."/>
            <person name="Xu J."/>
            <person name="Li Q."/>
            <person name="Guo A."/>
            <person name="Zhou L."/>
            <person name="Li J."/>
            <person name="Wu Y."/>
            <person name="Ma Z."/>
            <person name="Armero A."/>
            <person name="Issali A.E."/>
            <person name="Liu N."/>
            <person name="Peng M."/>
            <person name="Yang Y."/>
        </authorList>
    </citation>
    <scope>NUCLEOTIDE SEQUENCE</scope>
    <source>
        <tissue evidence="7">Spear leaf of Hainan Tall coconut</tissue>
    </source>
</reference>
<feature type="region of interest" description="Disordered" evidence="4">
    <location>
        <begin position="537"/>
        <end position="559"/>
    </location>
</feature>
<dbReference type="GO" id="GO:0000287">
    <property type="term" value="F:magnesium ion binding"/>
    <property type="evidence" value="ECO:0007669"/>
    <property type="project" value="InterPro"/>
</dbReference>
<dbReference type="Pfam" id="PF03936">
    <property type="entry name" value="Terpene_synth_C"/>
    <property type="match status" value="1"/>
</dbReference>
<feature type="domain" description="Terpene synthase metal-binding" evidence="6">
    <location>
        <begin position="206"/>
        <end position="339"/>
    </location>
</feature>
<keyword evidence="1" id="KW-0479">Metal-binding</keyword>
<dbReference type="Gene3D" id="1.50.10.130">
    <property type="entry name" value="Terpene synthase, N-terminal domain"/>
    <property type="match status" value="1"/>
</dbReference>
<gene>
    <name evidence="7" type="ORF">COCNU_11G002470</name>
</gene>
<dbReference type="InterPro" id="IPR001906">
    <property type="entry name" value="Terpene_synth_N"/>
</dbReference>
<dbReference type="SUPFAM" id="SSF48576">
    <property type="entry name" value="Terpenoid synthases"/>
    <property type="match status" value="1"/>
</dbReference>
<feature type="non-terminal residue" evidence="7">
    <location>
        <position position="559"/>
    </location>
</feature>
<keyword evidence="2" id="KW-0460">Magnesium</keyword>
<dbReference type="EMBL" id="CM017882">
    <property type="protein sequence ID" value="KAG1363420.1"/>
    <property type="molecule type" value="Genomic_DNA"/>
</dbReference>
<dbReference type="Gene3D" id="1.10.600.10">
    <property type="entry name" value="Farnesyl Diphosphate Synthase"/>
    <property type="match status" value="2"/>
</dbReference>
<dbReference type="InterPro" id="IPR008930">
    <property type="entry name" value="Terpenoid_cyclase/PrenylTrfase"/>
</dbReference>
<dbReference type="GO" id="GO:0016114">
    <property type="term" value="P:terpenoid biosynthetic process"/>
    <property type="evidence" value="ECO:0007669"/>
    <property type="project" value="InterPro"/>
</dbReference>
<evidence type="ECO:0000313" key="8">
    <source>
        <dbReference type="Proteomes" id="UP000797356"/>
    </source>
</evidence>
<dbReference type="InterPro" id="IPR036965">
    <property type="entry name" value="Terpene_synth_N_sf"/>
</dbReference>
<evidence type="ECO:0000256" key="1">
    <source>
        <dbReference type="ARBA" id="ARBA00022723"/>
    </source>
</evidence>
<dbReference type="Proteomes" id="UP000797356">
    <property type="component" value="Chromosome 11"/>
</dbReference>
<evidence type="ECO:0000259" key="5">
    <source>
        <dbReference type="Pfam" id="PF01397"/>
    </source>
</evidence>
<evidence type="ECO:0000313" key="7">
    <source>
        <dbReference type="EMBL" id="KAG1363420.1"/>
    </source>
</evidence>
<keyword evidence="3" id="KW-0456">Lyase</keyword>
<dbReference type="SUPFAM" id="SSF48239">
    <property type="entry name" value="Terpenoid cyclases/Protein prenyltransferases"/>
    <property type="match status" value="1"/>
</dbReference>
<evidence type="ECO:0000256" key="4">
    <source>
        <dbReference type="SAM" id="MobiDB-lite"/>
    </source>
</evidence>
<dbReference type="InterPro" id="IPR005630">
    <property type="entry name" value="Terpene_synthase_metal-bd"/>
</dbReference>
<comment type="caution">
    <text evidence="7">The sequence shown here is derived from an EMBL/GenBank/DDBJ whole genome shotgun (WGS) entry which is preliminary data.</text>
</comment>
<dbReference type="InterPro" id="IPR050148">
    <property type="entry name" value="Terpene_synthase-like"/>
</dbReference>
<dbReference type="Pfam" id="PF01397">
    <property type="entry name" value="Terpene_synth"/>
    <property type="match status" value="1"/>
</dbReference>
<dbReference type="PANTHER" id="PTHR31225:SF93">
    <property type="entry name" value="ALPHA-HUMULENE_(-)-(E)-BETA-CARYOPHYLLENE SYNTHASE"/>
    <property type="match status" value="1"/>
</dbReference>
<evidence type="ECO:0000256" key="2">
    <source>
        <dbReference type="ARBA" id="ARBA00022842"/>
    </source>
</evidence>
<keyword evidence="8" id="KW-1185">Reference proteome</keyword>
<dbReference type="PANTHER" id="PTHR31225">
    <property type="entry name" value="OS04G0344100 PROTEIN-RELATED"/>
    <property type="match status" value="1"/>
</dbReference>
<dbReference type="GO" id="GO:0010333">
    <property type="term" value="F:terpene synthase activity"/>
    <property type="evidence" value="ECO:0007669"/>
    <property type="project" value="InterPro"/>
</dbReference>
<dbReference type="AlphaFoldDB" id="A0A8K0INV4"/>